<dbReference type="EMBL" id="JBHSCN010000001">
    <property type="protein sequence ID" value="MFC4241795.1"/>
    <property type="molecule type" value="Genomic_DNA"/>
</dbReference>
<organism evidence="7 8">
    <name type="scientific">Gryllotalpicola reticulitermitis</name>
    <dbReference type="NCBI Taxonomy" id="1184153"/>
    <lineage>
        <taxon>Bacteria</taxon>
        <taxon>Bacillati</taxon>
        <taxon>Actinomycetota</taxon>
        <taxon>Actinomycetes</taxon>
        <taxon>Micrococcales</taxon>
        <taxon>Microbacteriaceae</taxon>
        <taxon>Gryllotalpicola</taxon>
    </lineage>
</organism>
<feature type="domain" description="RNA polymerase sigma-70 region 2" evidence="5">
    <location>
        <begin position="1"/>
        <end position="68"/>
    </location>
</feature>
<reference evidence="8" key="1">
    <citation type="journal article" date="2019" name="Int. J. Syst. Evol. Microbiol.">
        <title>The Global Catalogue of Microorganisms (GCM) 10K type strain sequencing project: providing services to taxonomists for standard genome sequencing and annotation.</title>
        <authorList>
            <consortium name="The Broad Institute Genomics Platform"/>
            <consortium name="The Broad Institute Genome Sequencing Center for Infectious Disease"/>
            <person name="Wu L."/>
            <person name="Ma J."/>
        </authorList>
    </citation>
    <scope>NUCLEOTIDE SEQUENCE [LARGE SCALE GENOMIC DNA]</scope>
    <source>
        <strain evidence="8">CGMCC 1.10363</strain>
    </source>
</reference>
<comment type="caution">
    <text evidence="7">The sequence shown here is derived from an EMBL/GenBank/DDBJ whole genome shotgun (WGS) entry which is preliminary data.</text>
</comment>
<evidence type="ECO:0000256" key="2">
    <source>
        <dbReference type="ARBA" id="ARBA00023015"/>
    </source>
</evidence>
<dbReference type="Proteomes" id="UP001595900">
    <property type="component" value="Unassembled WGS sequence"/>
</dbReference>
<dbReference type="SUPFAM" id="SSF88659">
    <property type="entry name" value="Sigma3 and sigma4 domains of RNA polymerase sigma factors"/>
    <property type="match status" value="1"/>
</dbReference>
<dbReference type="PANTHER" id="PTHR43133">
    <property type="entry name" value="RNA POLYMERASE ECF-TYPE SIGMA FACTO"/>
    <property type="match status" value="1"/>
</dbReference>
<dbReference type="Gene3D" id="1.10.10.10">
    <property type="entry name" value="Winged helix-like DNA-binding domain superfamily/Winged helix DNA-binding domain"/>
    <property type="match status" value="1"/>
</dbReference>
<feature type="domain" description="RNA polymerase sigma factor 70 region 4 type 2" evidence="6">
    <location>
        <begin position="95"/>
        <end position="146"/>
    </location>
</feature>
<keyword evidence="4" id="KW-0804">Transcription</keyword>
<dbReference type="Pfam" id="PF04542">
    <property type="entry name" value="Sigma70_r2"/>
    <property type="match status" value="1"/>
</dbReference>
<evidence type="ECO:0000256" key="1">
    <source>
        <dbReference type="ARBA" id="ARBA00010641"/>
    </source>
</evidence>
<evidence type="ECO:0000313" key="8">
    <source>
        <dbReference type="Proteomes" id="UP001595900"/>
    </source>
</evidence>
<evidence type="ECO:0000313" key="7">
    <source>
        <dbReference type="EMBL" id="MFC4241795.1"/>
    </source>
</evidence>
<keyword evidence="2" id="KW-0805">Transcription regulation</keyword>
<dbReference type="InterPro" id="IPR014284">
    <property type="entry name" value="RNA_pol_sigma-70_dom"/>
</dbReference>
<gene>
    <name evidence="7" type="ORF">ACFOYW_00295</name>
</gene>
<evidence type="ECO:0000259" key="6">
    <source>
        <dbReference type="Pfam" id="PF08281"/>
    </source>
</evidence>
<dbReference type="SUPFAM" id="SSF88946">
    <property type="entry name" value="Sigma2 domain of RNA polymerase sigma factors"/>
    <property type="match status" value="1"/>
</dbReference>
<evidence type="ECO:0000259" key="5">
    <source>
        <dbReference type="Pfam" id="PF04542"/>
    </source>
</evidence>
<evidence type="ECO:0000256" key="4">
    <source>
        <dbReference type="ARBA" id="ARBA00023163"/>
    </source>
</evidence>
<comment type="similarity">
    <text evidence="1">Belongs to the sigma-70 factor family. ECF subfamily.</text>
</comment>
<dbReference type="InterPro" id="IPR013249">
    <property type="entry name" value="RNA_pol_sigma70_r4_t2"/>
</dbReference>
<proteinExistence type="inferred from homology"/>
<dbReference type="Gene3D" id="1.10.1740.10">
    <property type="match status" value="1"/>
</dbReference>
<protein>
    <submittedName>
        <fullName evidence="7">RNA polymerase sigma factor</fullName>
    </submittedName>
</protein>
<dbReference type="InterPro" id="IPR013324">
    <property type="entry name" value="RNA_pol_sigma_r3/r4-like"/>
</dbReference>
<dbReference type="NCBIfam" id="TIGR02937">
    <property type="entry name" value="sigma70-ECF"/>
    <property type="match status" value="1"/>
</dbReference>
<keyword evidence="3" id="KW-0731">Sigma factor</keyword>
<evidence type="ECO:0000256" key="3">
    <source>
        <dbReference type="ARBA" id="ARBA00023082"/>
    </source>
</evidence>
<name>A0ABV8Q089_9MICO</name>
<dbReference type="InterPro" id="IPR039425">
    <property type="entry name" value="RNA_pol_sigma-70-like"/>
</dbReference>
<dbReference type="PANTHER" id="PTHR43133:SF51">
    <property type="entry name" value="RNA POLYMERASE SIGMA FACTOR"/>
    <property type="match status" value="1"/>
</dbReference>
<dbReference type="Pfam" id="PF08281">
    <property type="entry name" value="Sigma70_r4_2"/>
    <property type="match status" value="1"/>
</dbReference>
<dbReference type="InterPro" id="IPR036388">
    <property type="entry name" value="WH-like_DNA-bd_sf"/>
</dbReference>
<dbReference type="RefSeq" id="WP_390226574.1">
    <property type="nucleotide sequence ID" value="NZ_JBHSCN010000001.1"/>
</dbReference>
<keyword evidence="8" id="KW-1185">Reference proteome</keyword>
<dbReference type="InterPro" id="IPR007627">
    <property type="entry name" value="RNA_pol_sigma70_r2"/>
</dbReference>
<sequence>MFDRYSRVVFAAAFVIVEDRHSAEEVMSDAFMVLWRKRESIVLANTVLPWLLATARNLARNRRRSTRRDVELNEEILASLVPSAEHVAAVHDLNRQLAAIVEGLQPLDRSIVQLCLIDGLSYDDAAARLGISHGTVRNRLSRSRSSMRRLLNNLTDQEES</sequence>
<accession>A0ABV8Q089</accession>
<dbReference type="InterPro" id="IPR013325">
    <property type="entry name" value="RNA_pol_sigma_r2"/>
</dbReference>